<evidence type="ECO:0000313" key="2">
    <source>
        <dbReference type="Proteomes" id="UP001056518"/>
    </source>
</evidence>
<name>A0A9E7N181_9CAUD</name>
<evidence type="ECO:0000313" key="1">
    <source>
        <dbReference type="EMBL" id="UTC28004.1"/>
    </source>
</evidence>
<dbReference type="EMBL" id="ON005621">
    <property type="protein sequence ID" value="UTC28004.1"/>
    <property type="molecule type" value="Genomic_DNA"/>
</dbReference>
<dbReference type="InterPro" id="IPR021686">
    <property type="entry name" value="DUF3268"/>
</dbReference>
<dbReference type="Proteomes" id="UP001056518">
    <property type="component" value="Segment"/>
</dbReference>
<protein>
    <submittedName>
        <fullName evidence="1">Uncharacterized protein</fullName>
    </submittedName>
</protein>
<proteinExistence type="predicted"/>
<dbReference type="GeneID" id="79585830"/>
<dbReference type="RefSeq" id="YP_010738459.1">
    <property type="nucleotide sequence ID" value="NC_073027.1"/>
</dbReference>
<keyword evidence="2" id="KW-1185">Reference proteome</keyword>
<sequence length="145" mass="16684">MKFTAYHHRKRFPEWRDPPTVCDCCGYELVVLTGNEWVYGRPVGDWPWFYVCLGCEALVGCHPHSIYPLGVLADKATRQMRRQLHAMIDVHWSTPEGRTTLYKRLAALVGTSTFHIGNLSKAQCLEVNEVFRTWEAAADFDSPPW</sequence>
<organism evidence="1 2">
    <name type="scientific">Stenotrophomonas phage A1432</name>
    <dbReference type="NCBI Taxonomy" id="2930315"/>
    <lineage>
        <taxon>Viruses</taxon>
        <taxon>Duplodnaviria</taxon>
        <taxon>Heunggongvirae</taxon>
        <taxon>Uroviricota</taxon>
        <taxon>Caudoviricetes</taxon>
        <taxon>Mesyanzhinovviridae</taxon>
        <taxon>Bradleyvirinae</taxon>
        <taxon>Ghuizhouvirus</taxon>
        <taxon>Ghuizhouvirus A1432</taxon>
    </lineage>
</organism>
<dbReference type="KEGG" id="vg:79585830"/>
<reference evidence="1" key="1">
    <citation type="submission" date="2022-03" db="EMBL/GenBank/DDBJ databases">
        <authorList>
            <person name="Xu M."/>
        </authorList>
    </citation>
    <scope>NUCLEOTIDE SEQUENCE</scope>
</reference>
<accession>A0A9E7N181</accession>
<dbReference type="Pfam" id="PF11672">
    <property type="entry name" value="DUF3268"/>
    <property type="match status" value="1"/>
</dbReference>